<protein>
    <submittedName>
        <fullName evidence="2">Uncharacterized protein</fullName>
    </submittedName>
</protein>
<evidence type="ECO:0000313" key="3">
    <source>
        <dbReference type="Proteomes" id="UP000799421"/>
    </source>
</evidence>
<dbReference type="EMBL" id="MU005975">
    <property type="protein sequence ID" value="KAF2861154.1"/>
    <property type="molecule type" value="Genomic_DNA"/>
</dbReference>
<reference evidence="2" key="1">
    <citation type="journal article" date="2020" name="Stud. Mycol.">
        <title>101 Dothideomycetes genomes: a test case for predicting lifestyles and emergence of pathogens.</title>
        <authorList>
            <person name="Haridas S."/>
            <person name="Albert R."/>
            <person name="Binder M."/>
            <person name="Bloem J."/>
            <person name="Labutti K."/>
            <person name="Salamov A."/>
            <person name="Andreopoulos B."/>
            <person name="Baker S."/>
            <person name="Barry K."/>
            <person name="Bills G."/>
            <person name="Bluhm B."/>
            <person name="Cannon C."/>
            <person name="Castanera R."/>
            <person name="Culley D."/>
            <person name="Daum C."/>
            <person name="Ezra D."/>
            <person name="Gonzalez J."/>
            <person name="Henrissat B."/>
            <person name="Kuo A."/>
            <person name="Liang C."/>
            <person name="Lipzen A."/>
            <person name="Lutzoni F."/>
            <person name="Magnuson J."/>
            <person name="Mondo S."/>
            <person name="Nolan M."/>
            <person name="Ohm R."/>
            <person name="Pangilinan J."/>
            <person name="Park H.-J."/>
            <person name="Ramirez L."/>
            <person name="Alfaro M."/>
            <person name="Sun H."/>
            <person name="Tritt A."/>
            <person name="Yoshinaga Y."/>
            <person name="Zwiers L.-H."/>
            <person name="Turgeon B."/>
            <person name="Goodwin S."/>
            <person name="Spatafora J."/>
            <person name="Crous P."/>
            <person name="Grigoriev I."/>
        </authorList>
    </citation>
    <scope>NUCLEOTIDE SEQUENCE</scope>
    <source>
        <strain evidence="2">CBS 480.64</strain>
    </source>
</reference>
<evidence type="ECO:0000313" key="2">
    <source>
        <dbReference type="EMBL" id="KAF2861154.1"/>
    </source>
</evidence>
<keyword evidence="3" id="KW-1185">Reference proteome</keyword>
<feature type="compositionally biased region" description="Basic and acidic residues" evidence="1">
    <location>
        <begin position="89"/>
        <end position="107"/>
    </location>
</feature>
<name>A0A6A7C120_9PEZI</name>
<proteinExistence type="predicted"/>
<organism evidence="2 3">
    <name type="scientific">Piedraia hortae CBS 480.64</name>
    <dbReference type="NCBI Taxonomy" id="1314780"/>
    <lineage>
        <taxon>Eukaryota</taxon>
        <taxon>Fungi</taxon>
        <taxon>Dikarya</taxon>
        <taxon>Ascomycota</taxon>
        <taxon>Pezizomycotina</taxon>
        <taxon>Dothideomycetes</taxon>
        <taxon>Dothideomycetidae</taxon>
        <taxon>Capnodiales</taxon>
        <taxon>Piedraiaceae</taxon>
        <taxon>Piedraia</taxon>
    </lineage>
</organism>
<feature type="region of interest" description="Disordered" evidence="1">
    <location>
        <begin position="58"/>
        <end position="121"/>
    </location>
</feature>
<feature type="compositionally biased region" description="Basic residues" evidence="1">
    <location>
        <begin position="64"/>
        <end position="88"/>
    </location>
</feature>
<dbReference type="Proteomes" id="UP000799421">
    <property type="component" value="Unassembled WGS sequence"/>
</dbReference>
<accession>A0A6A7C120</accession>
<dbReference type="AlphaFoldDB" id="A0A6A7C120"/>
<gene>
    <name evidence="2" type="ORF">K470DRAFT_263972</name>
</gene>
<sequence>MPTDLPVSYETTNSLLLYTSDDKRLHTAQVYSSVPSHAGEYFYYSSVDEYVHEVADKSVPGKTKCPRHRLFTPKHKATRKKLQKRRKVPKEETEMDPRIREMIEERGNFGPLRGKRSQNYR</sequence>
<evidence type="ECO:0000256" key="1">
    <source>
        <dbReference type="SAM" id="MobiDB-lite"/>
    </source>
</evidence>